<evidence type="ECO:0000313" key="11">
    <source>
        <dbReference type="Proteomes" id="UP000095706"/>
    </source>
</evidence>
<dbReference type="PANTHER" id="PTHR30572">
    <property type="entry name" value="MEMBRANE COMPONENT OF TRANSPORTER-RELATED"/>
    <property type="match status" value="1"/>
</dbReference>
<feature type="transmembrane region" description="Helical" evidence="6">
    <location>
        <begin position="20"/>
        <end position="41"/>
    </location>
</feature>
<keyword evidence="9" id="KW-0547">Nucleotide-binding</keyword>
<dbReference type="InterPro" id="IPR050250">
    <property type="entry name" value="Macrolide_Exporter_MacB"/>
</dbReference>
<keyword evidence="3 6" id="KW-0812">Transmembrane</keyword>
<keyword evidence="2" id="KW-1003">Cell membrane</keyword>
<dbReference type="InterPro" id="IPR003838">
    <property type="entry name" value="ABC3_permease_C"/>
</dbReference>
<dbReference type="GeneID" id="79856749"/>
<proteinExistence type="predicted"/>
<keyword evidence="4 6" id="KW-1133">Transmembrane helix</keyword>
<evidence type="ECO:0000256" key="3">
    <source>
        <dbReference type="ARBA" id="ARBA00022692"/>
    </source>
</evidence>
<feature type="transmembrane region" description="Helical" evidence="6">
    <location>
        <begin position="335"/>
        <end position="357"/>
    </location>
</feature>
<evidence type="ECO:0000313" key="12">
    <source>
        <dbReference type="Proteomes" id="UP000095709"/>
    </source>
</evidence>
<name>A0A174BC67_9FIRM</name>
<dbReference type="EMBL" id="CYYV01000004">
    <property type="protein sequence ID" value="CUN98562.1"/>
    <property type="molecule type" value="Genomic_DNA"/>
</dbReference>
<dbReference type="GO" id="GO:0005886">
    <property type="term" value="C:plasma membrane"/>
    <property type="evidence" value="ECO:0007669"/>
    <property type="project" value="UniProtKB-SubCell"/>
</dbReference>
<reference evidence="11 12" key="1">
    <citation type="submission" date="2015-09" db="EMBL/GenBank/DDBJ databases">
        <authorList>
            <consortium name="Pathogen Informatics"/>
        </authorList>
    </citation>
    <scope>NUCLEOTIDE SEQUENCE [LARGE SCALE GENOMIC DNA]</scope>
    <source>
        <strain evidence="9 11">2789STDY5608849</strain>
        <strain evidence="10 12">2789STDY5834885</strain>
    </source>
</reference>
<feature type="transmembrane region" description="Helical" evidence="6">
    <location>
        <begin position="286"/>
        <end position="307"/>
    </location>
</feature>
<protein>
    <submittedName>
        <fullName evidence="9">Macrolide transporter ATP-binding /permease protein</fullName>
    </submittedName>
</protein>
<evidence type="ECO:0000259" key="7">
    <source>
        <dbReference type="Pfam" id="PF02687"/>
    </source>
</evidence>
<evidence type="ECO:0000256" key="2">
    <source>
        <dbReference type="ARBA" id="ARBA00022475"/>
    </source>
</evidence>
<evidence type="ECO:0000259" key="8">
    <source>
        <dbReference type="Pfam" id="PF12704"/>
    </source>
</evidence>
<dbReference type="RefSeq" id="WP_055226878.1">
    <property type="nucleotide sequence ID" value="NZ_CABJFB010000001.1"/>
</dbReference>
<keyword evidence="5 6" id="KW-0472">Membrane</keyword>
<dbReference type="InterPro" id="IPR025857">
    <property type="entry name" value="MacB_PCD"/>
</dbReference>
<sequence>MNWIKRAFRSISYHKKNTILMFLSFLILSILILFGLCIRAASRERIWEIRTSIGGSVLVSNERQIYSEEPRGVNSISHQKYLELCADERIRFGSCNTVTAALADNFTAEIMDGQEENGTENIYVEGSSDPVEYFSSVSSVVTLISGHVPQNAEEAVVSDGIAERNGLGIGDTIAVLSPYTKERYTFKISGIYSTNEAAYSGNVVYNNPANAIYTLDTPVYEMNENDNVKEITLQLKDPEEGRAFAEDAKKMPEYIKEEYDMDYTVNVSAYKAVADSLKSLAGISNLMVIVSVILGTITLSFLILMNLRDRMFEIGILLSVGETKMRIMLQMLMESFCPVLLAITAGVIFSYPLANVIKIAVDLSNGVQAAIKTQQIIILYLCGMGVVLASSMVMVYQIVRYQPKKILMME</sequence>
<dbReference type="Proteomes" id="UP000095706">
    <property type="component" value="Unassembled WGS sequence"/>
</dbReference>
<dbReference type="AlphaFoldDB" id="A0A174BC67"/>
<feature type="domain" description="ABC3 transporter permease C-terminal" evidence="7">
    <location>
        <begin position="286"/>
        <end position="403"/>
    </location>
</feature>
<evidence type="ECO:0000256" key="1">
    <source>
        <dbReference type="ARBA" id="ARBA00004651"/>
    </source>
</evidence>
<dbReference type="Pfam" id="PF12704">
    <property type="entry name" value="MacB_PCD"/>
    <property type="match status" value="1"/>
</dbReference>
<evidence type="ECO:0000313" key="10">
    <source>
        <dbReference type="EMBL" id="CUO92721.1"/>
    </source>
</evidence>
<dbReference type="Proteomes" id="UP000095709">
    <property type="component" value="Unassembled WGS sequence"/>
</dbReference>
<dbReference type="PANTHER" id="PTHR30572:SF9">
    <property type="entry name" value="ABC TRANSPORTER PERMEASE PROTEIN"/>
    <property type="match status" value="1"/>
</dbReference>
<organism evidence="9 11">
    <name type="scientific">Fusicatenibacter saccharivorans</name>
    <dbReference type="NCBI Taxonomy" id="1150298"/>
    <lineage>
        <taxon>Bacteria</taxon>
        <taxon>Bacillati</taxon>
        <taxon>Bacillota</taxon>
        <taxon>Clostridia</taxon>
        <taxon>Lachnospirales</taxon>
        <taxon>Lachnospiraceae</taxon>
        <taxon>Fusicatenibacter</taxon>
    </lineage>
</organism>
<accession>A0A174BC67</accession>
<feature type="domain" description="MacB-like periplasmic core" evidence="8">
    <location>
        <begin position="94"/>
        <end position="249"/>
    </location>
</feature>
<gene>
    <name evidence="9" type="ORF">ERS852406_01059</name>
    <name evidence="10" type="ORF">ERS852498_00837</name>
</gene>
<evidence type="ECO:0000256" key="6">
    <source>
        <dbReference type="SAM" id="Phobius"/>
    </source>
</evidence>
<evidence type="ECO:0000256" key="4">
    <source>
        <dbReference type="ARBA" id="ARBA00022989"/>
    </source>
</evidence>
<comment type="subcellular location">
    <subcellularLocation>
        <location evidence="1">Cell membrane</location>
        <topology evidence="1">Multi-pass membrane protein</topology>
    </subcellularLocation>
</comment>
<feature type="transmembrane region" description="Helical" evidence="6">
    <location>
        <begin position="377"/>
        <end position="399"/>
    </location>
</feature>
<keyword evidence="9" id="KW-0067">ATP-binding</keyword>
<dbReference type="Pfam" id="PF02687">
    <property type="entry name" value="FtsX"/>
    <property type="match status" value="1"/>
</dbReference>
<evidence type="ECO:0000256" key="5">
    <source>
        <dbReference type="ARBA" id="ARBA00023136"/>
    </source>
</evidence>
<dbReference type="EMBL" id="CZAL01000003">
    <property type="protein sequence ID" value="CUO92721.1"/>
    <property type="molecule type" value="Genomic_DNA"/>
</dbReference>
<dbReference type="GO" id="GO:0022857">
    <property type="term" value="F:transmembrane transporter activity"/>
    <property type="evidence" value="ECO:0007669"/>
    <property type="project" value="TreeGrafter"/>
</dbReference>
<dbReference type="GO" id="GO:0005524">
    <property type="term" value="F:ATP binding"/>
    <property type="evidence" value="ECO:0007669"/>
    <property type="project" value="UniProtKB-KW"/>
</dbReference>
<evidence type="ECO:0000313" key="9">
    <source>
        <dbReference type="EMBL" id="CUN98562.1"/>
    </source>
</evidence>